<keyword evidence="3 5" id="KW-1133">Transmembrane helix</keyword>
<organism evidence="6">
    <name type="scientific">bioreactor metagenome</name>
    <dbReference type="NCBI Taxonomy" id="1076179"/>
    <lineage>
        <taxon>unclassified sequences</taxon>
        <taxon>metagenomes</taxon>
        <taxon>ecological metagenomes</taxon>
    </lineage>
</organism>
<evidence type="ECO:0000313" key="6">
    <source>
        <dbReference type="EMBL" id="MPL89264.1"/>
    </source>
</evidence>
<dbReference type="CDD" id="cd16914">
    <property type="entry name" value="EcfT"/>
    <property type="match status" value="1"/>
</dbReference>
<dbReference type="AlphaFoldDB" id="A0A644VD15"/>
<reference evidence="6" key="1">
    <citation type="submission" date="2019-08" db="EMBL/GenBank/DDBJ databases">
        <authorList>
            <person name="Kucharzyk K."/>
            <person name="Murdoch R.W."/>
            <person name="Higgins S."/>
            <person name="Loffler F."/>
        </authorList>
    </citation>
    <scope>NUCLEOTIDE SEQUENCE</scope>
</reference>
<feature type="transmembrane region" description="Helical" evidence="5">
    <location>
        <begin position="12"/>
        <end position="41"/>
    </location>
</feature>
<evidence type="ECO:0000256" key="3">
    <source>
        <dbReference type="ARBA" id="ARBA00022989"/>
    </source>
</evidence>
<dbReference type="Pfam" id="PF02361">
    <property type="entry name" value="CbiQ"/>
    <property type="match status" value="1"/>
</dbReference>
<protein>
    <submittedName>
        <fullName evidence="6">Energy-coupling factor transporter transmembrane protein EcfT</fullName>
    </submittedName>
</protein>
<keyword evidence="4 5" id="KW-0472">Membrane</keyword>
<evidence type="ECO:0000256" key="2">
    <source>
        <dbReference type="ARBA" id="ARBA00022692"/>
    </source>
</evidence>
<evidence type="ECO:0000256" key="5">
    <source>
        <dbReference type="SAM" id="Phobius"/>
    </source>
</evidence>
<dbReference type="InterPro" id="IPR003339">
    <property type="entry name" value="ABC/ECF_trnsptr_transmembrane"/>
</dbReference>
<comment type="caution">
    <text evidence="6">The sequence shown here is derived from an EMBL/GenBank/DDBJ whole genome shotgun (WGS) entry which is preliminary data.</text>
</comment>
<dbReference type="PANTHER" id="PTHR33514:SF13">
    <property type="entry name" value="PROTEIN ABCI12, CHLOROPLASTIC"/>
    <property type="match status" value="1"/>
</dbReference>
<feature type="transmembrane region" description="Helical" evidence="5">
    <location>
        <begin position="200"/>
        <end position="218"/>
    </location>
</feature>
<comment type="subcellular location">
    <subcellularLocation>
        <location evidence="1">Membrane</location>
        <topology evidence="1">Multi-pass membrane protein</topology>
    </subcellularLocation>
</comment>
<name>A0A644VD15_9ZZZZ</name>
<evidence type="ECO:0000256" key="1">
    <source>
        <dbReference type="ARBA" id="ARBA00004141"/>
    </source>
</evidence>
<dbReference type="EMBL" id="VSSQ01000276">
    <property type="protein sequence ID" value="MPL89264.1"/>
    <property type="molecule type" value="Genomic_DNA"/>
</dbReference>
<accession>A0A644VD15</accession>
<dbReference type="PANTHER" id="PTHR33514">
    <property type="entry name" value="PROTEIN ABCI12, CHLOROPLASTIC"/>
    <property type="match status" value="1"/>
</dbReference>
<keyword evidence="2 5" id="KW-0812">Transmembrane</keyword>
<proteinExistence type="predicted"/>
<feature type="transmembrane region" description="Helical" evidence="5">
    <location>
        <begin position="48"/>
        <end position="68"/>
    </location>
</feature>
<feature type="transmembrane region" description="Helical" evidence="5">
    <location>
        <begin position="74"/>
        <end position="95"/>
    </location>
</feature>
<sequence>MRITAFTQLITVLAVTAWVFLLPVSAVATILVLELALLLYIKHDRLTMAAIGALTVFTGMMILLQLLFGSPLKVSLAGGLRMFVMTTAFLCLLAATKIQDIAQALVEKFHLPCEYAFMLTTALRFVPDFLTDSATTLDAQSCRGYSNRGNIFKRLYAYLAVVKPLVMRAVAKSDTLALSMELKGFGANTYQNMCPQKLRVADYMVLLIVIVLSAYPLWSKYL</sequence>
<gene>
    <name evidence="6" type="primary">ecfT_14</name>
    <name evidence="6" type="ORF">SDC9_35297</name>
</gene>
<dbReference type="GO" id="GO:0005886">
    <property type="term" value="C:plasma membrane"/>
    <property type="evidence" value="ECO:0007669"/>
    <property type="project" value="TreeGrafter"/>
</dbReference>
<evidence type="ECO:0000256" key="4">
    <source>
        <dbReference type="ARBA" id="ARBA00023136"/>
    </source>
</evidence>